<sequence length="195" mass="20788">MSEVGEALAGSSSTLYRLFLAATDSQIALKTFQFCPSTGPSHLHIRPGPQDKDAAHQHTSRVDGAVYRELTHELGEDEGVGLKVFVATVTDTSVDGDRIHPYDSMPTTTTVVSCSLHPSLITRPCAKALGWSLDEDVSDFGASLVSASLAAHPLRDAMLSARRKVKATRVDSDGSSTLSAVPVLAFLSMYAVVWT</sequence>
<gene>
    <name evidence="1" type="ORF">FB45DRAFT_1052350</name>
</gene>
<keyword evidence="2" id="KW-1185">Reference proteome</keyword>
<name>A0AAD7G144_9AGAR</name>
<evidence type="ECO:0000313" key="1">
    <source>
        <dbReference type="EMBL" id="KAJ7647945.1"/>
    </source>
</evidence>
<reference evidence="1" key="1">
    <citation type="submission" date="2023-03" db="EMBL/GenBank/DDBJ databases">
        <title>Massive genome expansion in bonnet fungi (Mycena s.s.) driven by repeated elements and novel gene families across ecological guilds.</title>
        <authorList>
            <consortium name="Lawrence Berkeley National Laboratory"/>
            <person name="Harder C.B."/>
            <person name="Miyauchi S."/>
            <person name="Viragh M."/>
            <person name="Kuo A."/>
            <person name="Thoen E."/>
            <person name="Andreopoulos B."/>
            <person name="Lu D."/>
            <person name="Skrede I."/>
            <person name="Drula E."/>
            <person name="Henrissat B."/>
            <person name="Morin E."/>
            <person name="Kohler A."/>
            <person name="Barry K."/>
            <person name="LaButti K."/>
            <person name="Morin E."/>
            <person name="Salamov A."/>
            <person name="Lipzen A."/>
            <person name="Mereny Z."/>
            <person name="Hegedus B."/>
            <person name="Baldrian P."/>
            <person name="Stursova M."/>
            <person name="Weitz H."/>
            <person name="Taylor A."/>
            <person name="Grigoriev I.V."/>
            <person name="Nagy L.G."/>
            <person name="Martin F."/>
            <person name="Kauserud H."/>
        </authorList>
    </citation>
    <scope>NUCLEOTIDE SEQUENCE</scope>
    <source>
        <strain evidence="1">9284</strain>
    </source>
</reference>
<evidence type="ECO:0000313" key="2">
    <source>
        <dbReference type="Proteomes" id="UP001221142"/>
    </source>
</evidence>
<dbReference type="Proteomes" id="UP001221142">
    <property type="component" value="Unassembled WGS sequence"/>
</dbReference>
<organism evidence="1 2">
    <name type="scientific">Roridomyces roridus</name>
    <dbReference type="NCBI Taxonomy" id="1738132"/>
    <lineage>
        <taxon>Eukaryota</taxon>
        <taxon>Fungi</taxon>
        <taxon>Dikarya</taxon>
        <taxon>Basidiomycota</taxon>
        <taxon>Agaricomycotina</taxon>
        <taxon>Agaricomycetes</taxon>
        <taxon>Agaricomycetidae</taxon>
        <taxon>Agaricales</taxon>
        <taxon>Marasmiineae</taxon>
        <taxon>Mycenaceae</taxon>
        <taxon>Roridomyces</taxon>
    </lineage>
</organism>
<comment type="caution">
    <text evidence="1">The sequence shown here is derived from an EMBL/GenBank/DDBJ whole genome shotgun (WGS) entry which is preliminary data.</text>
</comment>
<dbReference type="AlphaFoldDB" id="A0AAD7G144"/>
<proteinExistence type="predicted"/>
<protein>
    <submittedName>
        <fullName evidence="1">Uncharacterized protein</fullName>
    </submittedName>
</protein>
<accession>A0AAD7G144</accession>
<dbReference type="EMBL" id="JARKIF010000002">
    <property type="protein sequence ID" value="KAJ7647945.1"/>
    <property type="molecule type" value="Genomic_DNA"/>
</dbReference>